<dbReference type="Proteomes" id="UP000516437">
    <property type="component" value="Chromosome 1"/>
</dbReference>
<evidence type="ECO:0000313" key="2">
    <source>
        <dbReference type="Proteomes" id="UP000516437"/>
    </source>
</evidence>
<dbReference type="EMBL" id="RXIC02000019">
    <property type="protein sequence ID" value="KAB1225530.1"/>
    <property type="molecule type" value="Genomic_DNA"/>
</dbReference>
<sequence length="123" mass="14071">MVKTGQQSLKFLLEQNVGTPAQQKWLTKLLGYDFSIDYKKGRENRVADALFRRDELPENQEGRQAAITFPQPLWLEELKQSYLSDTVAQELLSKIQQGHLQGKQIVLRNGILVRKGRIYVGGT</sequence>
<name>A0A6A1WRX8_9ROSI</name>
<gene>
    <name evidence="1" type="ORF">CJ030_MR1G017495</name>
</gene>
<evidence type="ECO:0000313" key="1">
    <source>
        <dbReference type="EMBL" id="KAB1225530.1"/>
    </source>
</evidence>
<reference evidence="1 2" key="1">
    <citation type="journal article" date="2019" name="Plant Biotechnol. J.">
        <title>The red bayberry genome and genetic basis of sex determination.</title>
        <authorList>
            <person name="Jia H.M."/>
            <person name="Jia H.J."/>
            <person name="Cai Q.L."/>
            <person name="Wang Y."/>
            <person name="Zhao H.B."/>
            <person name="Yang W.F."/>
            <person name="Wang G.Y."/>
            <person name="Li Y.H."/>
            <person name="Zhan D.L."/>
            <person name="Shen Y.T."/>
            <person name="Niu Q.F."/>
            <person name="Chang L."/>
            <person name="Qiu J."/>
            <person name="Zhao L."/>
            <person name="Xie H.B."/>
            <person name="Fu W.Y."/>
            <person name="Jin J."/>
            <person name="Li X.W."/>
            <person name="Jiao Y."/>
            <person name="Zhou C.C."/>
            <person name="Tu T."/>
            <person name="Chai C.Y."/>
            <person name="Gao J.L."/>
            <person name="Fan L.J."/>
            <person name="van de Weg E."/>
            <person name="Wang J.Y."/>
            <person name="Gao Z.S."/>
        </authorList>
    </citation>
    <scope>NUCLEOTIDE SEQUENCE [LARGE SCALE GENOMIC DNA]</scope>
    <source>
        <tissue evidence="1">Leaves</tissue>
    </source>
</reference>
<dbReference type="OrthoDB" id="1742365at2759"/>
<comment type="caution">
    <text evidence="1">The sequence shown here is derived from an EMBL/GenBank/DDBJ whole genome shotgun (WGS) entry which is preliminary data.</text>
</comment>
<evidence type="ECO:0008006" key="3">
    <source>
        <dbReference type="Google" id="ProtNLM"/>
    </source>
</evidence>
<keyword evidence="2" id="KW-1185">Reference proteome</keyword>
<organism evidence="1 2">
    <name type="scientific">Morella rubra</name>
    <name type="common">Chinese bayberry</name>
    <dbReference type="NCBI Taxonomy" id="262757"/>
    <lineage>
        <taxon>Eukaryota</taxon>
        <taxon>Viridiplantae</taxon>
        <taxon>Streptophyta</taxon>
        <taxon>Embryophyta</taxon>
        <taxon>Tracheophyta</taxon>
        <taxon>Spermatophyta</taxon>
        <taxon>Magnoliopsida</taxon>
        <taxon>eudicotyledons</taxon>
        <taxon>Gunneridae</taxon>
        <taxon>Pentapetalae</taxon>
        <taxon>rosids</taxon>
        <taxon>fabids</taxon>
        <taxon>Fagales</taxon>
        <taxon>Myricaceae</taxon>
        <taxon>Morella</taxon>
    </lineage>
</organism>
<protein>
    <recommendedName>
        <fullName evidence="3">Reverse transcriptase RNase H-like domain-containing protein</fullName>
    </recommendedName>
</protein>
<proteinExistence type="predicted"/>
<accession>A0A6A1WRX8</accession>
<dbReference type="AlphaFoldDB" id="A0A6A1WRX8"/>